<evidence type="ECO:0000313" key="9">
    <source>
        <dbReference type="Proteomes" id="UP001054889"/>
    </source>
</evidence>
<evidence type="ECO:0000256" key="6">
    <source>
        <dbReference type="ARBA" id="ARBA00023002"/>
    </source>
</evidence>
<keyword evidence="5" id="KW-0223">Dioxygenase</keyword>
<evidence type="ECO:0000256" key="3">
    <source>
        <dbReference type="ARBA" id="ARBA00022723"/>
    </source>
</evidence>
<dbReference type="EMBL" id="BQKI01000004">
    <property type="protein sequence ID" value="GJM92384.1"/>
    <property type="molecule type" value="Genomic_DNA"/>
</dbReference>
<evidence type="ECO:0000256" key="2">
    <source>
        <dbReference type="ARBA" id="ARBA00007581"/>
    </source>
</evidence>
<protein>
    <recommendedName>
        <fullName evidence="7">Extradiol ring-cleavage dioxygenase class III enzyme subunit B domain-containing protein</fullName>
    </recommendedName>
</protein>
<dbReference type="CDD" id="cd07363">
    <property type="entry name" value="45_DOPA_Dioxygenase"/>
    <property type="match status" value="1"/>
</dbReference>
<evidence type="ECO:0000259" key="7">
    <source>
        <dbReference type="Pfam" id="PF02900"/>
    </source>
</evidence>
<evidence type="ECO:0000256" key="1">
    <source>
        <dbReference type="ARBA" id="ARBA00001947"/>
    </source>
</evidence>
<keyword evidence="4" id="KW-0862">Zinc</keyword>
<evidence type="ECO:0000256" key="4">
    <source>
        <dbReference type="ARBA" id="ARBA00022833"/>
    </source>
</evidence>
<reference evidence="8" key="2">
    <citation type="submission" date="2021-12" db="EMBL/GenBank/DDBJ databases">
        <title>Resequencing data analysis of finger millet.</title>
        <authorList>
            <person name="Hatakeyama M."/>
            <person name="Aluri S."/>
            <person name="Balachadran M.T."/>
            <person name="Sivarajan S.R."/>
            <person name="Poveda L."/>
            <person name="Shimizu-Inatsugi R."/>
            <person name="Schlapbach R."/>
            <person name="Sreeman S.M."/>
            <person name="Shimizu K.K."/>
        </authorList>
    </citation>
    <scope>NUCLEOTIDE SEQUENCE</scope>
</reference>
<dbReference type="PIRSF" id="PIRSF006157">
    <property type="entry name" value="Doxgns_DODA"/>
    <property type="match status" value="1"/>
</dbReference>
<dbReference type="AlphaFoldDB" id="A0AAV5C118"/>
<keyword evidence="3" id="KW-0479">Metal-binding</keyword>
<comment type="cofactor">
    <cofactor evidence="1">
        <name>Zn(2+)</name>
        <dbReference type="ChEBI" id="CHEBI:29105"/>
    </cofactor>
</comment>
<dbReference type="PANTHER" id="PTHR30096">
    <property type="entry name" value="4,5-DOPA DIOXYGENASE EXTRADIOL-LIKE PROTEIN"/>
    <property type="match status" value="1"/>
</dbReference>
<dbReference type="Pfam" id="PF02900">
    <property type="entry name" value="LigB"/>
    <property type="match status" value="1"/>
</dbReference>
<feature type="domain" description="Extradiol ring-cleavage dioxygenase class III enzyme subunit B" evidence="7">
    <location>
        <begin position="5"/>
        <end position="295"/>
    </location>
</feature>
<dbReference type="SUPFAM" id="SSF53213">
    <property type="entry name" value="LigB-like"/>
    <property type="match status" value="2"/>
</dbReference>
<comment type="caution">
    <text evidence="8">The sequence shown here is derived from an EMBL/GenBank/DDBJ whole genome shotgun (WGS) entry which is preliminary data.</text>
</comment>
<dbReference type="GO" id="GO:0008270">
    <property type="term" value="F:zinc ion binding"/>
    <property type="evidence" value="ECO:0007669"/>
    <property type="project" value="InterPro"/>
</dbReference>
<dbReference type="Proteomes" id="UP001054889">
    <property type="component" value="Unassembled WGS sequence"/>
</dbReference>
<keyword evidence="6" id="KW-0560">Oxidoreductase</keyword>
<accession>A0AAV5C118</accession>
<name>A0AAV5C118_ELECO</name>
<evidence type="ECO:0000313" key="8">
    <source>
        <dbReference type="EMBL" id="GJM92384.1"/>
    </source>
</evidence>
<dbReference type="InterPro" id="IPR014436">
    <property type="entry name" value="Extradiol_dOase_DODA"/>
</dbReference>
<dbReference type="Gene3D" id="3.40.830.10">
    <property type="entry name" value="LigB-like"/>
    <property type="match status" value="2"/>
</dbReference>
<evidence type="ECO:0000256" key="5">
    <source>
        <dbReference type="ARBA" id="ARBA00022964"/>
    </source>
</evidence>
<dbReference type="InterPro" id="IPR004183">
    <property type="entry name" value="Xdiol_dOase_suB"/>
</dbReference>
<keyword evidence="9" id="KW-1185">Reference proteome</keyword>
<proteinExistence type="inferred from homology"/>
<reference evidence="8" key="1">
    <citation type="journal article" date="2018" name="DNA Res.">
        <title>Multiple hybrid de novo genome assembly of finger millet, an orphan allotetraploid crop.</title>
        <authorList>
            <person name="Hatakeyama M."/>
            <person name="Aluri S."/>
            <person name="Balachadran M.T."/>
            <person name="Sivarajan S.R."/>
            <person name="Patrignani A."/>
            <person name="Gruter S."/>
            <person name="Poveda L."/>
            <person name="Shimizu-Inatsugi R."/>
            <person name="Baeten J."/>
            <person name="Francoijs K.J."/>
            <person name="Nataraja K.N."/>
            <person name="Reddy Y.A.N."/>
            <person name="Phadnis S."/>
            <person name="Ravikumar R.L."/>
            <person name="Schlapbach R."/>
            <person name="Sreeman S.M."/>
            <person name="Shimizu K.K."/>
        </authorList>
    </citation>
    <scope>NUCLEOTIDE SEQUENCE</scope>
</reference>
<dbReference type="GO" id="GO:0016702">
    <property type="term" value="F:oxidoreductase activity, acting on single donors with incorporation of molecular oxygen, incorporation of two atoms of oxygen"/>
    <property type="evidence" value="ECO:0007669"/>
    <property type="project" value="UniProtKB-ARBA"/>
</dbReference>
<dbReference type="GO" id="GO:0008198">
    <property type="term" value="F:ferrous iron binding"/>
    <property type="evidence" value="ECO:0007669"/>
    <property type="project" value="InterPro"/>
</dbReference>
<sequence>MAMDTFYISHGSPTLSIDESLPARHFFQSWGPAGLAGPKPPRAILVVSGHWETDTPAVNVICGTNDTIYDFYGFPEQMYKVQMSSMIFTALFQTSKTYCNKVALSAQLKYPAPGAPDVAEKTKQLLEDAGFGPVQEDRRRGLDHGAWVPLMLMYPDANIPVCQLSVQTGRDGTYHYDLGRALAPLREDGVLIVGSGSATHNLRRILRTFAPTSHEPPPAWAAEFDAWLRECLLAGRHDDVKQYRETAPHAETAHPSPDHFYPLHVALGAAGQGCGAELVHHSWSNATLSYASYRFTTKN</sequence>
<comment type="similarity">
    <text evidence="2">Belongs to the DODA-type extradiol aromatic ring-opening dioxygenase family.</text>
</comment>
<organism evidence="8 9">
    <name type="scientific">Eleusine coracana subsp. coracana</name>
    <dbReference type="NCBI Taxonomy" id="191504"/>
    <lineage>
        <taxon>Eukaryota</taxon>
        <taxon>Viridiplantae</taxon>
        <taxon>Streptophyta</taxon>
        <taxon>Embryophyta</taxon>
        <taxon>Tracheophyta</taxon>
        <taxon>Spermatophyta</taxon>
        <taxon>Magnoliopsida</taxon>
        <taxon>Liliopsida</taxon>
        <taxon>Poales</taxon>
        <taxon>Poaceae</taxon>
        <taxon>PACMAD clade</taxon>
        <taxon>Chloridoideae</taxon>
        <taxon>Cynodonteae</taxon>
        <taxon>Eleusininae</taxon>
        <taxon>Eleusine</taxon>
    </lineage>
</organism>
<gene>
    <name evidence="8" type="primary">ga08856</name>
    <name evidence="8" type="ORF">PR202_ga08856</name>
</gene>
<dbReference type="PANTHER" id="PTHR30096:SF0">
    <property type="entry name" value="4,5-DOPA DIOXYGENASE EXTRADIOL-LIKE PROTEIN"/>
    <property type="match status" value="1"/>
</dbReference>